<evidence type="ECO:0000256" key="1">
    <source>
        <dbReference type="SAM" id="SignalP"/>
    </source>
</evidence>
<sequence length="205" mass="22303">MISRRTLVSAAGLLLASSMMPVEAATRKPLKGPKGQIYLFRGFANIFSTGLDALGKELNAQGIEAQVQAQPKPEFFARRIAERYRASKDARPVILVGHSLGADASFAIARALQPMKVPVALIISFDPTGQGPVPGNVKKTINFFTGDEKMWSPVKPASDFKGDLANINLREGETAIKGIGHFNVEKNPDLHKRAIKEIKSALKRR</sequence>
<dbReference type="InterPro" id="IPR029058">
    <property type="entry name" value="AB_hydrolase_fold"/>
</dbReference>
<dbReference type="EMBL" id="STGV01000001">
    <property type="protein sequence ID" value="THV24996.1"/>
    <property type="molecule type" value="Genomic_DNA"/>
</dbReference>
<dbReference type="Proteomes" id="UP000308828">
    <property type="component" value="Unassembled WGS sequence"/>
</dbReference>
<proteinExistence type="predicted"/>
<keyword evidence="3" id="KW-1185">Reference proteome</keyword>
<evidence type="ECO:0008006" key="4">
    <source>
        <dbReference type="Google" id="ProtNLM"/>
    </source>
</evidence>
<evidence type="ECO:0000313" key="2">
    <source>
        <dbReference type="EMBL" id="THV24996.1"/>
    </source>
</evidence>
<dbReference type="OrthoDB" id="5293296at2"/>
<feature type="chain" id="PRO_5021021438" description="Thioesterase domain-containing protein" evidence="1">
    <location>
        <begin position="25"/>
        <end position="205"/>
    </location>
</feature>
<comment type="caution">
    <text evidence="2">The sequence shown here is derived from an EMBL/GenBank/DDBJ whole genome shotgun (WGS) entry which is preliminary data.</text>
</comment>
<feature type="signal peptide" evidence="1">
    <location>
        <begin position="1"/>
        <end position="24"/>
    </location>
</feature>
<accession>A0A4V4HN73</accession>
<keyword evidence="1" id="KW-0732">Signal</keyword>
<evidence type="ECO:0000313" key="3">
    <source>
        <dbReference type="Proteomes" id="UP000308828"/>
    </source>
</evidence>
<dbReference type="SUPFAM" id="SSF53474">
    <property type="entry name" value="alpha/beta-Hydrolases"/>
    <property type="match status" value="1"/>
</dbReference>
<dbReference type="Gene3D" id="3.40.50.1820">
    <property type="entry name" value="alpha/beta hydrolase"/>
    <property type="match status" value="1"/>
</dbReference>
<organism evidence="2 3">
    <name type="scientific">Peteryoungia ipomoeae</name>
    <dbReference type="NCBI Taxonomy" id="1210932"/>
    <lineage>
        <taxon>Bacteria</taxon>
        <taxon>Pseudomonadati</taxon>
        <taxon>Pseudomonadota</taxon>
        <taxon>Alphaproteobacteria</taxon>
        <taxon>Hyphomicrobiales</taxon>
        <taxon>Rhizobiaceae</taxon>
        <taxon>Peteryoungia</taxon>
    </lineage>
</organism>
<dbReference type="AlphaFoldDB" id="A0A4V4HN73"/>
<reference evidence="2 3" key="1">
    <citation type="submission" date="2019-04" db="EMBL/GenBank/DDBJ databases">
        <title>Genome sequence of strain shin9-1.</title>
        <authorList>
            <person name="Gao J."/>
            <person name="Sun J."/>
        </authorList>
    </citation>
    <scope>NUCLEOTIDE SEQUENCE [LARGE SCALE GENOMIC DNA]</scope>
    <source>
        <strain evidence="3">shin9-1</strain>
    </source>
</reference>
<protein>
    <recommendedName>
        <fullName evidence="4">Thioesterase domain-containing protein</fullName>
    </recommendedName>
</protein>
<name>A0A4V4HN73_9HYPH</name>
<gene>
    <name evidence="2" type="ORF">FAA97_01960</name>
</gene>
<dbReference type="RefSeq" id="WP_136596844.1">
    <property type="nucleotide sequence ID" value="NZ_STGV01000001.1"/>
</dbReference>